<keyword evidence="2" id="KW-1185">Reference proteome</keyword>
<sequence length="66" mass="7998">MTDTNTLMREMIEAFQKDFLKDCDIYFKGKNMTKNAKKILFVLNNIKKKLHNWCRTKFDKYETNLS</sequence>
<dbReference type="AlphaFoldDB" id="K5W514"/>
<dbReference type="EMBL" id="JH930469">
    <property type="protein sequence ID" value="EKM58988.1"/>
    <property type="molecule type" value="Genomic_DNA"/>
</dbReference>
<proteinExistence type="predicted"/>
<reference evidence="1 2" key="1">
    <citation type="journal article" date="2012" name="BMC Genomics">
        <title>Comparative genomics of the white-rot fungi, Phanerochaete carnosa and P. chrysosporium, to elucidate the genetic basis of the distinct wood types they colonize.</title>
        <authorList>
            <person name="Suzuki H."/>
            <person name="MacDonald J."/>
            <person name="Syed K."/>
            <person name="Salamov A."/>
            <person name="Hori C."/>
            <person name="Aerts A."/>
            <person name="Henrissat B."/>
            <person name="Wiebenga A."/>
            <person name="vanKuyk P.A."/>
            <person name="Barry K."/>
            <person name="Lindquist E."/>
            <person name="LaButti K."/>
            <person name="Lapidus A."/>
            <person name="Lucas S."/>
            <person name="Coutinho P."/>
            <person name="Gong Y."/>
            <person name="Samejima M."/>
            <person name="Mahadevan R."/>
            <person name="Abou-Zaid M."/>
            <person name="de Vries R.P."/>
            <person name="Igarashi K."/>
            <person name="Yadav J.S."/>
            <person name="Grigoriev I.V."/>
            <person name="Master E.R."/>
        </authorList>
    </citation>
    <scope>NUCLEOTIDE SEQUENCE [LARGE SCALE GENOMIC DNA]</scope>
    <source>
        <strain evidence="1 2">HHB-10118-sp</strain>
    </source>
</reference>
<organism evidence="1 2">
    <name type="scientific">Phanerochaete carnosa (strain HHB-10118-sp)</name>
    <name type="common">White-rot fungus</name>
    <name type="synonym">Peniophora carnosa</name>
    <dbReference type="NCBI Taxonomy" id="650164"/>
    <lineage>
        <taxon>Eukaryota</taxon>
        <taxon>Fungi</taxon>
        <taxon>Dikarya</taxon>
        <taxon>Basidiomycota</taxon>
        <taxon>Agaricomycotina</taxon>
        <taxon>Agaricomycetes</taxon>
        <taxon>Polyporales</taxon>
        <taxon>Phanerochaetaceae</taxon>
        <taxon>Phanerochaete</taxon>
    </lineage>
</organism>
<dbReference type="HOGENOM" id="CLU_2831987_0_0_1"/>
<accession>K5W514</accession>
<dbReference type="InParanoid" id="K5W514"/>
<dbReference type="GeneID" id="18910757"/>
<dbReference type="Proteomes" id="UP000008370">
    <property type="component" value="Unassembled WGS sequence"/>
</dbReference>
<dbReference type="RefSeq" id="XP_007391571.1">
    <property type="nucleotide sequence ID" value="XM_007391509.1"/>
</dbReference>
<dbReference type="KEGG" id="pco:PHACADRAFT_191291"/>
<gene>
    <name evidence="1" type="ORF">PHACADRAFT_191291</name>
</gene>
<name>K5W514_PHACS</name>
<protein>
    <submittedName>
        <fullName evidence="1">Uncharacterized protein</fullName>
    </submittedName>
</protein>
<evidence type="ECO:0000313" key="1">
    <source>
        <dbReference type="EMBL" id="EKM58988.1"/>
    </source>
</evidence>
<evidence type="ECO:0000313" key="2">
    <source>
        <dbReference type="Proteomes" id="UP000008370"/>
    </source>
</evidence>